<dbReference type="Pfam" id="PF00078">
    <property type="entry name" value="RVT_1"/>
    <property type="match status" value="1"/>
</dbReference>
<accession>A0A2G9UAP0</accession>
<dbReference type="EMBL" id="KZ348011">
    <property type="protein sequence ID" value="PIO66812.1"/>
    <property type="molecule type" value="Genomic_DNA"/>
</dbReference>
<dbReference type="InterPro" id="IPR043502">
    <property type="entry name" value="DNA/RNA_pol_sf"/>
</dbReference>
<dbReference type="InterPro" id="IPR050951">
    <property type="entry name" value="Retrovirus_Pol_polyprotein"/>
</dbReference>
<organism evidence="2 3">
    <name type="scientific">Teladorsagia circumcincta</name>
    <name type="common">Brown stomach worm</name>
    <name type="synonym">Ostertagia circumcincta</name>
    <dbReference type="NCBI Taxonomy" id="45464"/>
    <lineage>
        <taxon>Eukaryota</taxon>
        <taxon>Metazoa</taxon>
        <taxon>Ecdysozoa</taxon>
        <taxon>Nematoda</taxon>
        <taxon>Chromadorea</taxon>
        <taxon>Rhabditida</taxon>
        <taxon>Rhabditina</taxon>
        <taxon>Rhabditomorpha</taxon>
        <taxon>Strongyloidea</taxon>
        <taxon>Trichostrongylidae</taxon>
        <taxon>Teladorsagia</taxon>
    </lineage>
</organism>
<evidence type="ECO:0000313" key="3">
    <source>
        <dbReference type="Proteomes" id="UP000230423"/>
    </source>
</evidence>
<proteinExistence type="predicted"/>
<dbReference type="OrthoDB" id="420169at2759"/>
<reference evidence="2 3" key="1">
    <citation type="submission" date="2015-09" db="EMBL/GenBank/DDBJ databases">
        <title>Draft genome of the parasitic nematode Teladorsagia circumcincta isolate WARC Sus (inbred).</title>
        <authorList>
            <person name="Mitreva M."/>
        </authorList>
    </citation>
    <scope>NUCLEOTIDE SEQUENCE [LARGE SCALE GENOMIC DNA]</scope>
    <source>
        <strain evidence="2 3">S</strain>
    </source>
</reference>
<evidence type="ECO:0000259" key="1">
    <source>
        <dbReference type="Pfam" id="PF00078"/>
    </source>
</evidence>
<dbReference type="PANTHER" id="PTHR37984">
    <property type="entry name" value="PROTEIN CBG26694"/>
    <property type="match status" value="1"/>
</dbReference>
<dbReference type="Proteomes" id="UP000230423">
    <property type="component" value="Unassembled WGS sequence"/>
</dbReference>
<dbReference type="Gene3D" id="3.30.70.270">
    <property type="match status" value="1"/>
</dbReference>
<dbReference type="AlphaFoldDB" id="A0A2G9UAP0"/>
<keyword evidence="3" id="KW-1185">Reference proteome</keyword>
<dbReference type="InterPro" id="IPR000477">
    <property type="entry name" value="RT_dom"/>
</dbReference>
<dbReference type="InterPro" id="IPR043128">
    <property type="entry name" value="Rev_trsase/Diguanyl_cyclase"/>
</dbReference>
<sequence>MLPLWRTMLAKECDFLEKRCHACNREGRKKGFCRLLTINTIAVPIASRSPFGVKAVPAIFRQQMDAVTAGLDGTAAYLDDITVTGKTIDEHNAPLGAVFERIQVLGLDFASSRKPFAIGH</sequence>
<gene>
    <name evidence="2" type="ORF">TELCIR_11458</name>
</gene>
<dbReference type="SUPFAM" id="SSF56672">
    <property type="entry name" value="DNA/RNA polymerases"/>
    <property type="match status" value="1"/>
</dbReference>
<name>A0A2G9UAP0_TELCI</name>
<protein>
    <recommendedName>
        <fullName evidence="1">Reverse transcriptase domain-containing protein</fullName>
    </recommendedName>
</protein>
<feature type="domain" description="Reverse transcriptase" evidence="1">
    <location>
        <begin position="41"/>
        <end position="110"/>
    </location>
</feature>
<evidence type="ECO:0000313" key="2">
    <source>
        <dbReference type="EMBL" id="PIO66812.1"/>
    </source>
</evidence>
<dbReference type="PANTHER" id="PTHR37984:SF5">
    <property type="entry name" value="PROTEIN NYNRIN-LIKE"/>
    <property type="match status" value="1"/>
</dbReference>